<evidence type="ECO:0008006" key="3">
    <source>
        <dbReference type="Google" id="ProtNLM"/>
    </source>
</evidence>
<evidence type="ECO:0000313" key="1">
    <source>
        <dbReference type="EMBL" id="GLY80658.1"/>
    </source>
</evidence>
<sequence length="263" mass="28586">MPADACARLARVTTYYWDSVSLDASELEAARAELVKSSSGAAFVDAFLKLLRSGQRVPVSVALARFQYAEAESRWGGGNPCEPYEAEILERARWVLRQPPLTAAESGAGRDGADHASALLAMTNLAQPEDAELIADVMERTTDPEVLSNASGAATKPLEQADTPNPRLIQVIGRIAMDDSRDVRTRAEVMETLRFAQCAEGAEIVMRLTESDDIQLQVSAASVLAAAHLATHREVVERLMAAWPQDTPGAYYPRMLLDEADEE</sequence>
<proteinExistence type="predicted"/>
<accession>A0A9W6RRX0</accession>
<name>A0A9W6RRX0_9ACTN</name>
<dbReference type="AlphaFoldDB" id="A0A9W6RRX0"/>
<reference evidence="1" key="1">
    <citation type="submission" date="2023-03" db="EMBL/GenBank/DDBJ databases">
        <title>Actinoallomurus iriomotensis NBRC 103681.</title>
        <authorList>
            <person name="Ichikawa N."/>
            <person name="Sato H."/>
            <person name="Tonouchi N."/>
        </authorList>
    </citation>
    <scope>NUCLEOTIDE SEQUENCE</scope>
    <source>
        <strain evidence="1">NBRC 103681</strain>
    </source>
</reference>
<comment type="caution">
    <text evidence="1">The sequence shown here is derived from an EMBL/GenBank/DDBJ whole genome shotgun (WGS) entry which is preliminary data.</text>
</comment>
<dbReference type="Proteomes" id="UP001165135">
    <property type="component" value="Unassembled WGS sequence"/>
</dbReference>
<organism evidence="1 2">
    <name type="scientific">Actinoallomurus iriomotensis</name>
    <dbReference type="NCBI Taxonomy" id="478107"/>
    <lineage>
        <taxon>Bacteria</taxon>
        <taxon>Bacillati</taxon>
        <taxon>Actinomycetota</taxon>
        <taxon>Actinomycetes</taxon>
        <taxon>Streptosporangiales</taxon>
        <taxon>Thermomonosporaceae</taxon>
        <taxon>Actinoallomurus</taxon>
    </lineage>
</organism>
<protein>
    <recommendedName>
        <fullName evidence="3">HEAT repeat domain-containing protein</fullName>
    </recommendedName>
</protein>
<gene>
    <name evidence="1" type="ORF">Airi01_089250</name>
</gene>
<dbReference type="EMBL" id="BSTJ01000015">
    <property type="protein sequence ID" value="GLY80658.1"/>
    <property type="molecule type" value="Genomic_DNA"/>
</dbReference>
<evidence type="ECO:0000313" key="2">
    <source>
        <dbReference type="Proteomes" id="UP001165135"/>
    </source>
</evidence>